<organism evidence="1 2">
    <name type="scientific">Novosphingobium sediminicola</name>
    <dbReference type="NCBI Taxonomy" id="563162"/>
    <lineage>
        <taxon>Bacteria</taxon>
        <taxon>Pseudomonadati</taxon>
        <taxon>Pseudomonadota</taxon>
        <taxon>Alphaproteobacteria</taxon>
        <taxon>Sphingomonadales</taxon>
        <taxon>Sphingomonadaceae</taxon>
        <taxon>Novosphingobium</taxon>
    </lineage>
</organism>
<accession>A0A7W6G8S1</accession>
<sequence>MTWLPVMLTLLGFNPMQTAQITATLDAIHATGWSSLRRRRLDAE</sequence>
<protein>
    <submittedName>
        <fullName evidence="1">Uncharacterized protein</fullName>
    </submittedName>
</protein>
<reference evidence="1 2" key="1">
    <citation type="submission" date="2020-08" db="EMBL/GenBank/DDBJ databases">
        <title>Genomic Encyclopedia of Type Strains, Phase IV (KMG-IV): sequencing the most valuable type-strain genomes for metagenomic binning, comparative biology and taxonomic classification.</title>
        <authorList>
            <person name="Goeker M."/>
        </authorList>
    </citation>
    <scope>NUCLEOTIDE SEQUENCE [LARGE SCALE GENOMIC DNA]</scope>
    <source>
        <strain evidence="1 2">DSM 27057</strain>
    </source>
</reference>
<evidence type="ECO:0000313" key="2">
    <source>
        <dbReference type="Proteomes" id="UP000548867"/>
    </source>
</evidence>
<keyword evidence="2" id="KW-1185">Reference proteome</keyword>
<proteinExistence type="predicted"/>
<comment type="caution">
    <text evidence="1">The sequence shown here is derived from an EMBL/GenBank/DDBJ whole genome shotgun (WGS) entry which is preliminary data.</text>
</comment>
<gene>
    <name evidence="1" type="ORF">GGR38_004494</name>
</gene>
<name>A0A7W6G8S1_9SPHN</name>
<dbReference type="EMBL" id="JACIDX010000025">
    <property type="protein sequence ID" value="MBB3957520.1"/>
    <property type="molecule type" value="Genomic_DNA"/>
</dbReference>
<dbReference type="Proteomes" id="UP000548867">
    <property type="component" value="Unassembled WGS sequence"/>
</dbReference>
<evidence type="ECO:0000313" key="1">
    <source>
        <dbReference type="EMBL" id="MBB3957520.1"/>
    </source>
</evidence>
<dbReference type="AlphaFoldDB" id="A0A7W6G8S1"/>